<feature type="transmembrane region" description="Helical" evidence="6">
    <location>
        <begin position="196"/>
        <end position="214"/>
    </location>
</feature>
<comment type="similarity">
    <text evidence="2">Belongs to the TAPT1 family.</text>
</comment>
<feature type="transmembrane region" description="Helical" evidence="6">
    <location>
        <begin position="776"/>
        <end position="794"/>
    </location>
</feature>
<keyword evidence="5 6" id="KW-0472">Membrane</keyword>
<evidence type="ECO:0000313" key="8">
    <source>
        <dbReference type="Proteomes" id="UP001311799"/>
    </source>
</evidence>
<evidence type="ECO:0000256" key="5">
    <source>
        <dbReference type="ARBA" id="ARBA00023136"/>
    </source>
</evidence>
<dbReference type="InterPro" id="IPR008010">
    <property type="entry name" value="Tatp1"/>
</dbReference>
<dbReference type="Pfam" id="PF05346">
    <property type="entry name" value="DUF747"/>
    <property type="match status" value="1"/>
</dbReference>
<feature type="transmembrane region" description="Helical" evidence="6">
    <location>
        <begin position="602"/>
        <end position="625"/>
    </location>
</feature>
<reference evidence="7 8" key="1">
    <citation type="submission" date="2023-10" db="EMBL/GenBank/DDBJ databases">
        <title>Comparative genomics analysis reveals potential genetic determinants of host preference in Cryptosporidium xiaoi.</title>
        <authorList>
            <person name="Xiao L."/>
            <person name="Li J."/>
        </authorList>
    </citation>
    <scope>NUCLEOTIDE SEQUENCE [LARGE SCALE GENOMIC DNA]</scope>
    <source>
        <strain evidence="7 8">52996</strain>
    </source>
</reference>
<evidence type="ECO:0000256" key="1">
    <source>
        <dbReference type="ARBA" id="ARBA00004141"/>
    </source>
</evidence>
<dbReference type="PANTHER" id="PTHR13317:SF4">
    <property type="entry name" value="TRANSMEMBRANE ANTERIOR POSTERIOR TRANSFORMATION PROTEIN 1 HOMOLOG"/>
    <property type="match status" value="1"/>
</dbReference>
<name>A0AAV9XY47_9CRYT</name>
<evidence type="ECO:0000313" key="7">
    <source>
        <dbReference type="EMBL" id="KAK6589695.1"/>
    </source>
</evidence>
<evidence type="ECO:0000256" key="6">
    <source>
        <dbReference type="SAM" id="Phobius"/>
    </source>
</evidence>
<sequence>MSIGDLDNKTTEFKQTISLSDNTNTGIKESKVTLNGFDSDKSISKEEKTSIYTYDHCNSNGKGDEGGENHDYFQIKSDLNMKDHSKDSFENEFDFEDYYDNSEDLGADYNKINVKVENNILSSLEFIWSEIRSENVLERKQSFEYLEIDNNLNIKNRIPKNVLDQVSKVPRRLESLISFSMLLCLDTILYDLTFLPINSVIAFVKMILLLIIRIKDVTLDTINKIRFYIMINFVAITNDKDGKSRSVSYENSNLKRINTWDFFSIGKNRELNNIGVRKDNNGIGDVNNNNNTSVEYIFEEKHEKSKSMLNLTEITRESREGIISGSKSRDDGILSKNNNFLPQIRNYVNSFRMSDQKSSFEESELISSLYNKNSNSIDSNENLSFDPDISNLEFDSGDYQVLKLSAIELTDISRFMVLLFSIFIFSMFDISFFYHYIRGQGLLKLYVIFNMLEVFEKLFRSFGRDLIDTFLRSVTNYFCYINFLNIKYVSDNVDGSESEEVPTFKSIITLYFVVICYLLIHCIIHMIRGLALNISLNSSEYTMFLIVITNNFAEIKSTVFKTYHPISLFTVACSDSIERFQLLYDGCILFLRMYFNTRLYNNSIYVTVITWIISVFIVEVIVDWFKHSFLVKFNKIDSKCYDSYLVTLIGDVLLSRGSNIALYFLLNSNNESEKCNISNTNVNIKGIINNNVEIKENNKRKNTNLNDYNSQCSISRGNTIGLEVDVSSVINRDENKLKKRKSENINQSSDGNNKIIFISRELRNIYAFPYIVSRRIGFVSLPLTILLICVLLFSRLHSTLCINHLIIIWFILFIIKYLSSILIVSFSQNNIEKLKSWNPDFNKINAL</sequence>
<dbReference type="PANTHER" id="PTHR13317">
    <property type="entry name" value="TRANSMEMBRANE ANTERIOR POSTERIOR TRANSFORMATION PROTEIN 1 HOMOLOG"/>
    <property type="match status" value="1"/>
</dbReference>
<dbReference type="Proteomes" id="UP001311799">
    <property type="component" value="Unassembled WGS sequence"/>
</dbReference>
<evidence type="ECO:0000256" key="4">
    <source>
        <dbReference type="ARBA" id="ARBA00022989"/>
    </source>
</evidence>
<feature type="transmembrane region" description="Helical" evidence="6">
    <location>
        <begin position="508"/>
        <end position="527"/>
    </location>
</feature>
<feature type="transmembrane region" description="Helical" evidence="6">
    <location>
        <begin position="645"/>
        <end position="666"/>
    </location>
</feature>
<evidence type="ECO:0000256" key="3">
    <source>
        <dbReference type="ARBA" id="ARBA00022692"/>
    </source>
</evidence>
<keyword evidence="4 6" id="KW-1133">Transmembrane helix</keyword>
<dbReference type="GO" id="GO:0005789">
    <property type="term" value="C:endoplasmic reticulum membrane"/>
    <property type="evidence" value="ECO:0007669"/>
    <property type="project" value="TreeGrafter"/>
</dbReference>
<proteinExistence type="inferred from homology"/>
<keyword evidence="8" id="KW-1185">Reference proteome</keyword>
<dbReference type="AlphaFoldDB" id="A0AAV9XY47"/>
<dbReference type="EMBL" id="JAWDEY010000011">
    <property type="protein sequence ID" value="KAK6589695.1"/>
    <property type="molecule type" value="Genomic_DNA"/>
</dbReference>
<feature type="transmembrane region" description="Helical" evidence="6">
    <location>
        <begin position="806"/>
        <end position="826"/>
    </location>
</feature>
<evidence type="ECO:0000256" key="2">
    <source>
        <dbReference type="ARBA" id="ARBA00008803"/>
    </source>
</evidence>
<comment type="caution">
    <text evidence="7">The sequence shown here is derived from an EMBL/GenBank/DDBJ whole genome shotgun (WGS) entry which is preliminary data.</text>
</comment>
<comment type="subcellular location">
    <subcellularLocation>
        <location evidence="1">Membrane</location>
        <topology evidence="1">Multi-pass membrane protein</topology>
    </subcellularLocation>
</comment>
<keyword evidence="3 6" id="KW-0812">Transmembrane</keyword>
<gene>
    <name evidence="7" type="ORF">RS030_1136</name>
</gene>
<organism evidence="7 8">
    <name type="scientific">Cryptosporidium xiaoi</name>
    <dbReference type="NCBI Taxonomy" id="659607"/>
    <lineage>
        <taxon>Eukaryota</taxon>
        <taxon>Sar</taxon>
        <taxon>Alveolata</taxon>
        <taxon>Apicomplexa</taxon>
        <taxon>Conoidasida</taxon>
        <taxon>Coccidia</taxon>
        <taxon>Eucoccidiorida</taxon>
        <taxon>Eimeriorina</taxon>
        <taxon>Cryptosporidiidae</taxon>
        <taxon>Cryptosporidium</taxon>
    </lineage>
</organism>
<protein>
    <submittedName>
        <fullName evidence="7">Uncharacterized protein</fullName>
    </submittedName>
</protein>
<feature type="transmembrane region" description="Helical" evidence="6">
    <location>
        <begin position="415"/>
        <end position="437"/>
    </location>
</feature>
<accession>A0AAV9XY47</accession>